<keyword evidence="2" id="KW-1185">Reference proteome</keyword>
<dbReference type="EMBL" id="JWTA01000004">
    <property type="protein sequence ID" value="KIC63851.1"/>
    <property type="molecule type" value="Genomic_DNA"/>
</dbReference>
<organism evidence="1 2">
    <name type="scientific">Chryseobacterium taiwanense</name>
    <dbReference type="NCBI Taxonomy" id="363331"/>
    <lineage>
        <taxon>Bacteria</taxon>
        <taxon>Pseudomonadati</taxon>
        <taxon>Bacteroidota</taxon>
        <taxon>Flavobacteriia</taxon>
        <taxon>Flavobacteriales</taxon>
        <taxon>Weeksellaceae</taxon>
        <taxon>Chryseobacterium group</taxon>
        <taxon>Chryseobacterium</taxon>
    </lineage>
</organism>
<accession>A0A0B4DAZ7</accession>
<comment type="caution">
    <text evidence="1">The sequence shown here is derived from an EMBL/GenBank/DDBJ whole genome shotgun (WGS) entry which is preliminary data.</text>
</comment>
<reference evidence="1 2" key="1">
    <citation type="submission" date="2014-12" db="EMBL/GenBank/DDBJ databases">
        <title>Genome sequencing of Chryseobacterium taiwanense TPW19.</title>
        <authorList>
            <person name="Tan P.W."/>
            <person name="Chan K.-G."/>
        </authorList>
    </citation>
    <scope>NUCLEOTIDE SEQUENCE [LARGE SCALE GENOMIC DNA]</scope>
    <source>
        <strain evidence="1 2">TPW19</strain>
    </source>
</reference>
<protein>
    <recommendedName>
        <fullName evidence="3">Lipoprotein</fullName>
    </recommendedName>
</protein>
<proteinExistence type="predicted"/>
<dbReference type="STRING" id="363331.RM51_03710"/>
<dbReference type="AlphaFoldDB" id="A0A0B4DAZ7"/>
<dbReference type="Proteomes" id="UP000031167">
    <property type="component" value="Unassembled WGS sequence"/>
</dbReference>
<dbReference type="PROSITE" id="PS51257">
    <property type="entry name" value="PROKAR_LIPOPROTEIN"/>
    <property type="match status" value="1"/>
</dbReference>
<gene>
    <name evidence="1" type="ORF">RM51_03710</name>
</gene>
<name>A0A0B4DAZ7_9FLAO</name>
<sequence length="135" mass="15143">MKKFINIGISAVILGFISTSCNDDDDYQTVESIDKVKIDSVKIINDTMDVFTVQSIKTYSAYQSNCEGFYGYDYIHDDNVTRSVTAYKFKTDGACQPSTKTLASQINFSPQQTGTYTFKFWSGGSTWITKTIVVE</sequence>
<evidence type="ECO:0000313" key="2">
    <source>
        <dbReference type="Proteomes" id="UP000031167"/>
    </source>
</evidence>
<evidence type="ECO:0008006" key="3">
    <source>
        <dbReference type="Google" id="ProtNLM"/>
    </source>
</evidence>
<evidence type="ECO:0000313" key="1">
    <source>
        <dbReference type="EMBL" id="KIC63851.1"/>
    </source>
</evidence>
<dbReference type="RefSeq" id="WP_039365328.1">
    <property type="nucleotide sequence ID" value="NZ_JWTA01000004.1"/>
</dbReference>
<dbReference type="OrthoDB" id="893802at2"/>